<dbReference type="PANTHER" id="PTHR43820:SF4">
    <property type="entry name" value="HIGH-AFFINITY BRANCHED-CHAIN AMINO ACID TRANSPORT ATP-BINDING PROTEIN LIVF"/>
    <property type="match status" value="1"/>
</dbReference>
<dbReference type="GO" id="GO:0016887">
    <property type="term" value="F:ATP hydrolysis activity"/>
    <property type="evidence" value="ECO:0007669"/>
    <property type="project" value="InterPro"/>
</dbReference>
<protein>
    <submittedName>
        <fullName evidence="7">Branched-chain amino acid ABC transporter ATP-binding protein</fullName>
    </submittedName>
</protein>
<reference evidence="7 8" key="1">
    <citation type="submission" date="2016-10" db="EMBL/GenBank/DDBJ databases">
        <title>Complete Genome Sequence of Peptococcaceae strain DCMF.</title>
        <authorList>
            <person name="Edwards R.J."/>
            <person name="Holland S.I."/>
            <person name="Deshpande N.P."/>
            <person name="Wong Y.K."/>
            <person name="Ertan H."/>
            <person name="Manefield M."/>
            <person name="Russell T.L."/>
            <person name="Lee M.J."/>
        </authorList>
    </citation>
    <scope>NUCLEOTIDE SEQUENCE [LARGE SCALE GENOMIC DNA]</scope>
    <source>
        <strain evidence="7 8">DCMF</strain>
    </source>
</reference>
<dbReference type="SMART" id="SM00382">
    <property type="entry name" value="AAA"/>
    <property type="match status" value="1"/>
</dbReference>
<dbReference type="GO" id="GO:0005524">
    <property type="term" value="F:ATP binding"/>
    <property type="evidence" value="ECO:0007669"/>
    <property type="project" value="UniProtKB-KW"/>
</dbReference>
<keyword evidence="5" id="KW-0029">Amino-acid transport</keyword>
<evidence type="ECO:0000256" key="5">
    <source>
        <dbReference type="ARBA" id="ARBA00022970"/>
    </source>
</evidence>
<dbReference type="SUPFAM" id="SSF52540">
    <property type="entry name" value="P-loop containing nucleoside triphosphate hydrolases"/>
    <property type="match status" value="1"/>
</dbReference>
<dbReference type="GO" id="GO:0015658">
    <property type="term" value="F:branched-chain amino acid transmembrane transporter activity"/>
    <property type="evidence" value="ECO:0007669"/>
    <property type="project" value="TreeGrafter"/>
</dbReference>
<organism evidence="7 8">
    <name type="scientific">Formimonas warabiya</name>
    <dbReference type="NCBI Taxonomy" id="1761012"/>
    <lineage>
        <taxon>Bacteria</taxon>
        <taxon>Bacillati</taxon>
        <taxon>Bacillota</taxon>
        <taxon>Clostridia</taxon>
        <taxon>Eubacteriales</taxon>
        <taxon>Peptococcaceae</taxon>
        <taxon>Candidatus Formimonas</taxon>
    </lineage>
</organism>
<dbReference type="PROSITE" id="PS00211">
    <property type="entry name" value="ABC_TRANSPORTER_1"/>
    <property type="match status" value="1"/>
</dbReference>
<dbReference type="PANTHER" id="PTHR43820">
    <property type="entry name" value="HIGH-AFFINITY BRANCHED-CHAIN AMINO ACID TRANSPORT ATP-BINDING PROTEIN LIVF"/>
    <property type="match status" value="1"/>
</dbReference>
<dbReference type="CDD" id="cd03224">
    <property type="entry name" value="ABC_TM1139_LivF_branched"/>
    <property type="match status" value="1"/>
</dbReference>
<feature type="domain" description="ABC transporter" evidence="6">
    <location>
        <begin position="1"/>
        <end position="233"/>
    </location>
</feature>
<evidence type="ECO:0000259" key="6">
    <source>
        <dbReference type="PROSITE" id="PS50893"/>
    </source>
</evidence>
<keyword evidence="4 7" id="KW-0067">ATP-binding</keyword>
<dbReference type="Gene3D" id="3.40.50.300">
    <property type="entry name" value="P-loop containing nucleotide triphosphate hydrolases"/>
    <property type="match status" value="1"/>
</dbReference>
<dbReference type="Proteomes" id="UP000323521">
    <property type="component" value="Chromosome"/>
</dbReference>
<sequence length="234" mass="25798">MELKNVNVGYGYLQVIWDISFRINEGEVVAILGPNGAGKTTTLKTVMGILKPKSGKIHFNGKDITGTTTNELVKLGLVFVPEERNLFPAMTVLENLLMGAYTVKDKNKITQTLDYIYTLFPRLAERKKQLAGTMSGGERQMLAIARGLMSGPKMIMLDEPSMGLSPQNVLLVFETIAKLRKEKVTTLIVEQNVNTTLKVADRAYVMEQGRIAMAGSSAELSSNDHVRKMYLGIA</sequence>
<dbReference type="InterPro" id="IPR003439">
    <property type="entry name" value="ABC_transporter-like_ATP-bd"/>
</dbReference>
<accession>A0A3G1L2B1</accession>
<dbReference type="PROSITE" id="PS50893">
    <property type="entry name" value="ABC_TRANSPORTER_2"/>
    <property type="match status" value="1"/>
</dbReference>
<evidence type="ECO:0000256" key="4">
    <source>
        <dbReference type="ARBA" id="ARBA00022840"/>
    </source>
</evidence>
<proteinExistence type="inferred from homology"/>
<dbReference type="Pfam" id="PF00005">
    <property type="entry name" value="ABC_tran"/>
    <property type="match status" value="1"/>
</dbReference>
<evidence type="ECO:0000313" key="7">
    <source>
        <dbReference type="EMBL" id="ATW28932.1"/>
    </source>
</evidence>
<evidence type="ECO:0000313" key="8">
    <source>
        <dbReference type="Proteomes" id="UP000323521"/>
    </source>
</evidence>
<dbReference type="InterPro" id="IPR052156">
    <property type="entry name" value="BCAA_Transport_ATP-bd_LivF"/>
</dbReference>
<keyword evidence="8" id="KW-1185">Reference proteome</keyword>
<evidence type="ECO:0000256" key="2">
    <source>
        <dbReference type="ARBA" id="ARBA00022448"/>
    </source>
</evidence>
<keyword evidence="3" id="KW-0547">Nucleotide-binding</keyword>
<keyword evidence="2" id="KW-0813">Transport</keyword>
<dbReference type="AlphaFoldDB" id="A0A3G1L2B1"/>
<evidence type="ECO:0000256" key="3">
    <source>
        <dbReference type="ARBA" id="ARBA00022741"/>
    </source>
</evidence>
<dbReference type="InterPro" id="IPR027417">
    <property type="entry name" value="P-loop_NTPase"/>
</dbReference>
<dbReference type="GO" id="GO:0015807">
    <property type="term" value="P:L-amino acid transport"/>
    <property type="evidence" value="ECO:0007669"/>
    <property type="project" value="TreeGrafter"/>
</dbReference>
<evidence type="ECO:0000256" key="1">
    <source>
        <dbReference type="ARBA" id="ARBA00005417"/>
    </source>
</evidence>
<dbReference type="InterPro" id="IPR017871">
    <property type="entry name" value="ABC_transporter-like_CS"/>
</dbReference>
<gene>
    <name evidence="7" type="primary">livF</name>
    <name evidence="7" type="ORF">DCMF_26720</name>
</gene>
<name>A0A3G1L2B1_FORW1</name>
<dbReference type="EMBL" id="CP017634">
    <property type="protein sequence ID" value="ATW28932.1"/>
    <property type="molecule type" value="Genomic_DNA"/>
</dbReference>
<comment type="similarity">
    <text evidence="1">Belongs to the ABC transporter superfamily.</text>
</comment>
<dbReference type="InterPro" id="IPR003593">
    <property type="entry name" value="AAA+_ATPase"/>
</dbReference>
<dbReference type="KEGG" id="fwa:DCMF_26720"/>